<dbReference type="InterPro" id="IPR003661">
    <property type="entry name" value="HisK_dim/P_dom"/>
</dbReference>
<dbReference type="InterPro" id="IPR036097">
    <property type="entry name" value="HisK_dim/P_sf"/>
</dbReference>
<dbReference type="CDD" id="cd00082">
    <property type="entry name" value="HisKA"/>
    <property type="match status" value="1"/>
</dbReference>
<evidence type="ECO:0000256" key="4">
    <source>
        <dbReference type="ARBA" id="ARBA00022679"/>
    </source>
</evidence>
<accession>A0AAU7KI25</accession>
<dbReference type="AlphaFoldDB" id="A0AAU7KI25"/>
<dbReference type="GO" id="GO:0000155">
    <property type="term" value="F:phosphorelay sensor kinase activity"/>
    <property type="evidence" value="ECO:0007669"/>
    <property type="project" value="InterPro"/>
</dbReference>
<dbReference type="InterPro" id="IPR035965">
    <property type="entry name" value="PAS-like_dom_sf"/>
</dbReference>
<dbReference type="Pfam" id="PF00512">
    <property type="entry name" value="HisKA"/>
    <property type="match status" value="1"/>
</dbReference>
<evidence type="ECO:0000256" key="7">
    <source>
        <dbReference type="ARBA" id="ARBA00022801"/>
    </source>
</evidence>
<evidence type="ECO:0000256" key="1">
    <source>
        <dbReference type="ARBA" id="ARBA00000085"/>
    </source>
</evidence>
<evidence type="ECO:0000256" key="6">
    <source>
        <dbReference type="ARBA" id="ARBA00022777"/>
    </source>
</evidence>
<dbReference type="InterPro" id="IPR013767">
    <property type="entry name" value="PAS_fold"/>
</dbReference>
<dbReference type="Pfam" id="PF02518">
    <property type="entry name" value="HATPase_c"/>
    <property type="match status" value="1"/>
</dbReference>
<keyword evidence="4" id="KW-0808">Transferase</keyword>
<protein>
    <recommendedName>
        <fullName evidence="12">Sensory histidine kinase/phosphatase NtrB</fullName>
        <ecNumber evidence="2">2.7.13.3</ecNumber>
    </recommendedName>
    <alternativeName>
        <fullName evidence="13">Nitrogen regulation protein NR(II)</fullName>
    </alternativeName>
    <alternativeName>
        <fullName evidence="14">Nitrogen regulator II</fullName>
    </alternativeName>
</protein>
<dbReference type="GO" id="GO:0005524">
    <property type="term" value="F:ATP binding"/>
    <property type="evidence" value="ECO:0007669"/>
    <property type="project" value="UniProtKB-KW"/>
</dbReference>
<dbReference type="GO" id="GO:0006355">
    <property type="term" value="P:regulation of DNA-templated transcription"/>
    <property type="evidence" value="ECO:0007669"/>
    <property type="project" value="InterPro"/>
</dbReference>
<evidence type="ECO:0000256" key="9">
    <source>
        <dbReference type="ARBA" id="ARBA00023012"/>
    </source>
</evidence>
<keyword evidence="8" id="KW-0067">ATP-binding</keyword>
<keyword evidence="9" id="KW-0902">Two-component regulatory system</keyword>
<keyword evidence="3" id="KW-0597">Phosphoprotein</keyword>
<evidence type="ECO:0000256" key="2">
    <source>
        <dbReference type="ARBA" id="ARBA00012438"/>
    </source>
</evidence>
<evidence type="ECO:0000256" key="12">
    <source>
        <dbReference type="ARBA" id="ARBA00039567"/>
    </source>
</evidence>
<keyword evidence="5" id="KW-0547">Nucleotide-binding</keyword>
<reference evidence="16" key="1">
    <citation type="submission" date="2022-06" db="EMBL/GenBank/DDBJ databases">
        <title>A novel DMS-producing enzyme.</title>
        <authorList>
            <person name="Zhang Y."/>
        </authorList>
    </citation>
    <scope>NUCLEOTIDE SEQUENCE</scope>
    <source>
        <strain evidence="16">RT37</strain>
    </source>
</reference>
<comment type="catalytic activity">
    <reaction evidence="1">
        <text>ATP + protein L-histidine = ADP + protein N-phospho-L-histidine.</text>
        <dbReference type="EC" id="2.7.13.3"/>
    </reaction>
</comment>
<dbReference type="NCBIfam" id="NF008293">
    <property type="entry name" value="PRK11073.1"/>
    <property type="match status" value="1"/>
</dbReference>
<dbReference type="InterPro" id="IPR000014">
    <property type="entry name" value="PAS"/>
</dbReference>
<dbReference type="RefSeq" id="WP_222516395.1">
    <property type="nucleotide sequence ID" value="NZ_CP098827.1"/>
</dbReference>
<dbReference type="InterPro" id="IPR005467">
    <property type="entry name" value="His_kinase_dom"/>
</dbReference>
<sequence>MTPGIIEHLTTAVMLLDGELRPTWMNPAAETLLAVSASRVAGVALSDWLSGEDDIAEVLIRARDGQHPYTQREARLVLAGGDPLTVDYTVTPLSPDELLLEMEPRDRLLRISREEALQSRQETMKVLARGLAHEVKNPLGGIRGAAQLLERDLEQTPALKEYTRIIIEEVDRLRDLVDSMLGPNRVSRREPLNIHRVLERVRALLLVEQPRVSIERDYDPSLPELTGDEAQLIQAVLNVARNAVQALVESETPNPVMTLRTRARRQFTLGAQRHRLVCDVSVIDNGPGVPETLRETLFYPMVSGRAEGSGLGLSIAQSVLHQHEGLIECESEPGRTEFRLLIPLEMSHD</sequence>
<dbReference type="EC" id="2.7.13.3" evidence="2"/>
<evidence type="ECO:0000256" key="5">
    <source>
        <dbReference type="ARBA" id="ARBA00022741"/>
    </source>
</evidence>
<dbReference type="CDD" id="cd00130">
    <property type="entry name" value="PAS"/>
    <property type="match status" value="1"/>
</dbReference>
<evidence type="ECO:0000256" key="11">
    <source>
        <dbReference type="ARBA" id="ARBA00037696"/>
    </source>
</evidence>
<dbReference type="Gene3D" id="1.10.287.130">
    <property type="match status" value="1"/>
</dbReference>
<evidence type="ECO:0000256" key="14">
    <source>
        <dbReference type="ARBA" id="ARBA00043094"/>
    </source>
</evidence>
<feature type="domain" description="Histidine kinase" evidence="15">
    <location>
        <begin position="130"/>
        <end position="346"/>
    </location>
</feature>
<comment type="function">
    <text evidence="11">Member of the two-component regulatory system NtrB/NtrC, which controls expression of the nitrogen-regulated (ntr) genes in response to nitrogen limitation. Under conditions of nitrogen limitation, NtrB autophosphorylates and transfers the phosphoryl group to NtrC. In the presence of nitrogen, acts as a phosphatase that dephosphorylates and inactivates NtrC.</text>
</comment>
<dbReference type="SUPFAM" id="SSF55874">
    <property type="entry name" value="ATPase domain of HSP90 chaperone/DNA topoisomerase II/histidine kinase"/>
    <property type="match status" value="1"/>
</dbReference>
<dbReference type="PRINTS" id="PR00344">
    <property type="entry name" value="BCTRLSENSOR"/>
</dbReference>
<keyword evidence="7" id="KW-0378">Hydrolase</keyword>
<dbReference type="PANTHER" id="PTHR43065">
    <property type="entry name" value="SENSOR HISTIDINE KINASE"/>
    <property type="match status" value="1"/>
</dbReference>
<dbReference type="EMBL" id="CP098827">
    <property type="protein sequence ID" value="XBO70773.1"/>
    <property type="molecule type" value="Genomic_DNA"/>
</dbReference>
<evidence type="ECO:0000259" key="15">
    <source>
        <dbReference type="PROSITE" id="PS50109"/>
    </source>
</evidence>
<evidence type="ECO:0000256" key="8">
    <source>
        <dbReference type="ARBA" id="ARBA00022840"/>
    </source>
</evidence>
<dbReference type="Gene3D" id="3.30.565.10">
    <property type="entry name" value="Histidine kinase-like ATPase, C-terminal domain"/>
    <property type="match status" value="1"/>
</dbReference>
<dbReference type="SMART" id="SM00388">
    <property type="entry name" value="HisKA"/>
    <property type="match status" value="1"/>
</dbReference>
<dbReference type="InterPro" id="IPR003594">
    <property type="entry name" value="HATPase_dom"/>
</dbReference>
<dbReference type="InterPro" id="IPR004358">
    <property type="entry name" value="Sig_transdc_His_kin-like_C"/>
</dbReference>
<keyword evidence="6" id="KW-0418">Kinase</keyword>
<dbReference type="SUPFAM" id="SSF47384">
    <property type="entry name" value="Homodimeric domain of signal transducing histidine kinase"/>
    <property type="match status" value="1"/>
</dbReference>
<dbReference type="Gene3D" id="3.30.450.20">
    <property type="entry name" value="PAS domain"/>
    <property type="match status" value="1"/>
</dbReference>
<dbReference type="PROSITE" id="PS50109">
    <property type="entry name" value="HIS_KIN"/>
    <property type="match status" value="1"/>
</dbReference>
<dbReference type="Pfam" id="PF00989">
    <property type="entry name" value="PAS"/>
    <property type="match status" value="1"/>
</dbReference>
<evidence type="ECO:0000256" key="13">
    <source>
        <dbReference type="ARBA" id="ARBA00042313"/>
    </source>
</evidence>
<gene>
    <name evidence="16" type="primary">glnL</name>
    <name evidence="16" type="ORF">NFG58_19570</name>
</gene>
<keyword evidence="10" id="KW-0535">Nitrogen fixation</keyword>
<evidence type="ECO:0000313" key="16">
    <source>
        <dbReference type="EMBL" id="XBO70773.1"/>
    </source>
</evidence>
<proteinExistence type="predicted"/>
<dbReference type="PANTHER" id="PTHR43065:SF16">
    <property type="entry name" value="SENSORY HISTIDINE KINASE_PHOSPHATASE NTRB"/>
    <property type="match status" value="1"/>
</dbReference>
<dbReference type="InterPro" id="IPR036890">
    <property type="entry name" value="HATPase_C_sf"/>
</dbReference>
<name>A0AAU7KI25_9GAMM</name>
<evidence type="ECO:0000256" key="3">
    <source>
        <dbReference type="ARBA" id="ARBA00022553"/>
    </source>
</evidence>
<dbReference type="SUPFAM" id="SSF55785">
    <property type="entry name" value="PYP-like sensor domain (PAS domain)"/>
    <property type="match status" value="1"/>
</dbReference>
<dbReference type="GO" id="GO:0016787">
    <property type="term" value="F:hydrolase activity"/>
    <property type="evidence" value="ECO:0007669"/>
    <property type="project" value="UniProtKB-KW"/>
</dbReference>
<organism evidence="16">
    <name type="scientific">Halomonas sp. RT37</name>
    <dbReference type="NCBI Taxonomy" id="2950872"/>
    <lineage>
        <taxon>Bacteria</taxon>
        <taxon>Pseudomonadati</taxon>
        <taxon>Pseudomonadota</taxon>
        <taxon>Gammaproteobacteria</taxon>
        <taxon>Oceanospirillales</taxon>
        <taxon>Halomonadaceae</taxon>
        <taxon>Halomonas</taxon>
    </lineage>
</organism>
<evidence type="ECO:0000256" key="10">
    <source>
        <dbReference type="ARBA" id="ARBA00023231"/>
    </source>
</evidence>
<dbReference type="SMART" id="SM00387">
    <property type="entry name" value="HATPase_c"/>
    <property type="match status" value="1"/>
</dbReference>